<dbReference type="EMBL" id="VSRR010000332">
    <property type="protein sequence ID" value="MPC14167.1"/>
    <property type="molecule type" value="Genomic_DNA"/>
</dbReference>
<evidence type="ECO:0000313" key="3">
    <source>
        <dbReference type="Proteomes" id="UP000324222"/>
    </source>
</evidence>
<name>A0A5B7CWF5_PORTR</name>
<sequence>MPAVTREAGEWQRVRRDRETLSDEDNRRNHAVKVRGQDPDTAGNGGHRDQLWAGTLRSEDSRSLNLLRLATRRGCHSQSPLSRHVHRSFP</sequence>
<evidence type="ECO:0000256" key="1">
    <source>
        <dbReference type="SAM" id="MobiDB-lite"/>
    </source>
</evidence>
<keyword evidence="3" id="KW-1185">Reference proteome</keyword>
<proteinExistence type="predicted"/>
<dbReference type="AlphaFoldDB" id="A0A5B7CWF5"/>
<comment type="caution">
    <text evidence="2">The sequence shown here is derived from an EMBL/GenBank/DDBJ whole genome shotgun (WGS) entry which is preliminary data.</text>
</comment>
<dbReference type="Proteomes" id="UP000324222">
    <property type="component" value="Unassembled WGS sequence"/>
</dbReference>
<feature type="region of interest" description="Disordered" evidence="1">
    <location>
        <begin position="1"/>
        <end position="54"/>
    </location>
</feature>
<accession>A0A5B7CWF5</accession>
<protein>
    <submittedName>
        <fullName evidence="2">Uncharacterized protein</fullName>
    </submittedName>
</protein>
<organism evidence="2 3">
    <name type="scientific">Portunus trituberculatus</name>
    <name type="common">Swimming crab</name>
    <name type="synonym">Neptunus trituberculatus</name>
    <dbReference type="NCBI Taxonomy" id="210409"/>
    <lineage>
        <taxon>Eukaryota</taxon>
        <taxon>Metazoa</taxon>
        <taxon>Ecdysozoa</taxon>
        <taxon>Arthropoda</taxon>
        <taxon>Crustacea</taxon>
        <taxon>Multicrustacea</taxon>
        <taxon>Malacostraca</taxon>
        <taxon>Eumalacostraca</taxon>
        <taxon>Eucarida</taxon>
        <taxon>Decapoda</taxon>
        <taxon>Pleocyemata</taxon>
        <taxon>Brachyura</taxon>
        <taxon>Eubrachyura</taxon>
        <taxon>Portunoidea</taxon>
        <taxon>Portunidae</taxon>
        <taxon>Portuninae</taxon>
        <taxon>Portunus</taxon>
    </lineage>
</organism>
<gene>
    <name evidence="2" type="ORF">E2C01_006924</name>
</gene>
<evidence type="ECO:0000313" key="2">
    <source>
        <dbReference type="EMBL" id="MPC14167.1"/>
    </source>
</evidence>
<reference evidence="2 3" key="1">
    <citation type="submission" date="2019-05" db="EMBL/GenBank/DDBJ databases">
        <title>Another draft genome of Portunus trituberculatus and its Hox gene families provides insights of decapod evolution.</title>
        <authorList>
            <person name="Jeong J.-H."/>
            <person name="Song I."/>
            <person name="Kim S."/>
            <person name="Choi T."/>
            <person name="Kim D."/>
            <person name="Ryu S."/>
            <person name="Kim W."/>
        </authorList>
    </citation>
    <scope>NUCLEOTIDE SEQUENCE [LARGE SCALE GENOMIC DNA]</scope>
    <source>
        <tissue evidence="2">Muscle</tissue>
    </source>
</reference>
<feature type="compositionally biased region" description="Basic and acidic residues" evidence="1">
    <location>
        <begin position="7"/>
        <end position="28"/>
    </location>
</feature>